<evidence type="ECO:0000259" key="5">
    <source>
        <dbReference type="Pfam" id="PF01168"/>
    </source>
</evidence>
<keyword evidence="1 2" id="KW-0663">Pyridoxal phosphate</keyword>
<dbReference type="FunFam" id="3.20.20.10:FF:000011">
    <property type="entry name" value="Pyridoxal phosphate homeostasis protein"/>
    <property type="match status" value="1"/>
</dbReference>
<proteinExistence type="inferred from homology"/>
<dbReference type="Pfam" id="PF01168">
    <property type="entry name" value="Ala_racemase_N"/>
    <property type="match status" value="1"/>
</dbReference>
<dbReference type="Gene3D" id="3.20.20.10">
    <property type="entry name" value="Alanine racemase"/>
    <property type="match status" value="1"/>
</dbReference>
<feature type="modified residue" description="N6-(pyridoxal phosphate)lysine" evidence="2 3">
    <location>
        <position position="35"/>
    </location>
</feature>
<sequence length="227" mass="25513">MNVSENFKKIRTNITLACEKVGRDPSEVTVIAVTKYVSVERAFAAVESGVKHLGENRPEGLLAKQKSKLSSQDICWHFIGTLQSRKVKDVVNHIDMLHSLDRLSVAKEIEKRSESVINCFVQVNVSGEESKHGITEADLDSFIEQLSQYKKIRVIGLMTMAPHTENKTLIRTVFKRLKNCQLRIQEKAYPHAPCNELSMGMSNDYEIAIEEGATFVRIGTALVGHEE</sequence>
<dbReference type="GO" id="GO:0030170">
    <property type="term" value="F:pyridoxal phosphate binding"/>
    <property type="evidence" value="ECO:0007669"/>
    <property type="project" value="UniProtKB-UniRule"/>
</dbReference>
<dbReference type="InterPro" id="IPR011078">
    <property type="entry name" value="PyrdxlP_homeostasis"/>
</dbReference>
<comment type="similarity">
    <text evidence="2 4">Belongs to the pyridoxal phosphate-binding protein YggS/PROSC family.</text>
</comment>
<comment type="function">
    <text evidence="2">Pyridoxal 5'-phosphate (PLP)-binding protein, which is involved in PLP homeostasis.</text>
</comment>
<reference evidence="6" key="1">
    <citation type="journal article" date="2014" name="Int. J. Syst. Evol. Microbiol.">
        <title>Complete genome sequence of Corynebacterium casei LMG S-19264T (=DSM 44701T), isolated from a smear-ripened cheese.</title>
        <authorList>
            <consortium name="US DOE Joint Genome Institute (JGI-PGF)"/>
            <person name="Walter F."/>
            <person name="Albersmeier A."/>
            <person name="Kalinowski J."/>
            <person name="Ruckert C."/>
        </authorList>
    </citation>
    <scope>NUCLEOTIDE SEQUENCE</scope>
    <source>
        <strain evidence="6">CGMCC 1.12777</strain>
    </source>
</reference>
<dbReference type="AlphaFoldDB" id="A0A8J2ZT25"/>
<dbReference type="CDD" id="cd00635">
    <property type="entry name" value="PLPDE_III_YBL036c_like"/>
    <property type="match status" value="1"/>
</dbReference>
<accession>A0A8J2ZT25</accession>
<dbReference type="HAMAP" id="MF_02087">
    <property type="entry name" value="PLP_homeostasis"/>
    <property type="match status" value="1"/>
</dbReference>
<name>A0A8J2ZT25_9BACL</name>
<evidence type="ECO:0000256" key="2">
    <source>
        <dbReference type="HAMAP-Rule" id="MF_02087"/>
    </source>
</evidence>
<dbReference type="Proteomes" id="UP000656813">
    <property type="component" value="Unassembled WGS sequence"/>
</dbReference>
<gene>
    <name evidence="6" type="primary">ylmE</name>
    <name evidence="6" type="ORF">GCM10007096_02970</name>
</gene>
<evidence type="ECO:0000313" key="7">
    <source>
        <dbReference type="Proteomes" id="UP000656813"/>
    </source>
</evidence>
<dbReference type="PANTHER" id="PTHR10146:SF14">
    <property type="entry name" value="PYRIDOXAL PHOSPHATE HOMEOSTASIS PROTEIN"/>
    <property type="match status" value="1"/>
</dbReference>
<dbReference type="PROSITE" id="PS01211">
    <property type="entry name" value="UPF0001"/>
    <property type="match status" value="1"/>
</dbReference>
<evidence type="ECO:0000313" key="6">
    <source>
        <dbReference type="EMBL" id="GGH74583.1"/>
    </source>
</evidence>
<keyword evidence="7" id="KW-1185">Reference proteome</keyword>
<dbReference type="PIRSF" id="PIRSF004848">
    <property type="entry name" value="YBL036c_PLPDEIII"/>
    <property type="match status" value="1"/>
</dbReference>
<dbReference type="EMBL" id="BMFV01000001">
    <property type="protein sequence ID" value="GGH74583.1"/>
    <property type="molecule type" value="Genomic_DNA"/>
</dbReference>
<dbReference type="PANTHER" id="PTHR10146">
    <property type="entry name" value="PROLINE SYNTHETASE CO-TRANSCRIBED BACTERIAL HOMOLOG PROTEIN"/>
    <property type="match status" value="1"/>
</dbReference>
<organism evidence="6 7">
    <name type="scientific">Pullulanibacillus pueri</name>
    <dbReference type="NCBI Taxonomy" id="1437324"/>
    <lineage>
        <taxon>Bacteria</taxon>
        <taxon>Bacillati</taxon>
        <taxon>Bacillota</taxon>
        <taxon>Bacilli</taxon>
        <taxon>Bacillales</taxon>
        <taxon>Sporolactobacillaceae</taxon>
        <taxon>Pullulanibacillus</taxon>
    </lineage>
</organism>
<dbReference type="InterPro" id="IPR029066">
    <property type="entry name" value="PLP-binding_barrel"/>
</dbReference>
<evidence type="ECO:0000256" key="1">
    <source>
        <dbReference type="ARBA" id="ARBA00022898"/>
    </source>
</evidence>
<evidence type="ECO:0000256" key="4">
    <source>
        <dbReference type="RuleBase" id="RU004514"/>
    </source>
</evidence>
<evidence type="ECO:0000256" key="3">
    <source>
        <dbReference type="PIRSR" id="PIRSR004848-1"/>
    </source>
</evidence>
<comment type="caution">
    <text evidence="6">The sequence shown here is derived from an EMBL/GenBank/DDBJ whole genome shotgun (WGS) entry which is preliminary data.</text>
</comment>
<protein>
    <recommendedName>
        <fullName evidence="2">Pyridoxal phosphate homeostasis protein</fullName>
        <shortName evidence="2">PLP homeostasis protein</shortName>
    </recommendedName>
</protein>
<dbReference type="SUPFAM" id="SSF51419">
    <property type="entry name" value="PLP-binding barrel"/>
    <property type="match status" value="1"/>
</dbReference>
<dbReference type="InterPro" id="IPR001608">
    <property type="entry name" value="Ala_racemase_N"/>
</dbReference>
<feature type="domain" description="Alanine racemase N-terminal" evidence="5">
    <location>
        <begin position="8"/>
        <end position="225"/>
    </location>
</feature>
<reference evidence="6" key="2">
    <citation type="submission" date="2020-09" db="EMBL/GenBank/DDBJ databases">
        <authorList>
            <person name="Sun Q."/>
            <person name="Zhou Y."/>
        </authorList>
    </citation>
    <scope>NUCLEOTIDE SEQUENCE</scope>
    <source>
        <strain evidence="6">CGMCC 1.12777</strain>
    </source>
</reference>
<dbReference type="RefSeq" id="WP_188495311.1">
    <property type="nucleotide sequence ID" value="NZ_BMFV01000001.1"/>
</dbReference>
<dbReference type="NCBIfam" id="TIGR00044">
    <property type="entry name" value="YggS family pyridoxal phosphate-dependent enzyme"/>
    <property type="match status" value="1"/>
</dbReference>
<comment type="cofactor">
    <cofactor evidence="3">
        <name>pyridoxal 5'-phosphate</name>
        <dbReference type="ChEBI" id="CHEBI:597326"/>
    </cofactor>
</comment>